<protein>
    <submittedName>
        <fullName evidence="4">Iron ABC transporter ATP-binding protein</fullName>
    </submittedName>
</protein>
<keyword evidence="2 4" id="KW-0067">ATP-binding</keyword>
<evidence type="ECO:0000313" key="5">
    <source>
        <dbReference type="Proteomes" id="UP000234778"/>
    </source>
</evidence>
<accession>A0A2I1KVG2</accession>
<evidence type="ECO:0000256" key="1">
    <source>
        <dbReference type="ARBA" id="ARBA00022741"/>
    </source>
</evidence>
<dbReference type="GO" id="GO:0016887">
    <property type="term" value="F:ATP hydrolysis activity"/>
    <property type="evidence" value="ECO:0007669"/>
    <property type="project" value="InterPro"/>
</dbReference>
<dbReference type="SMART" id="SM00382">
    <property type="entry name" value="AAA"/>
    <property type="match status" value="1"/>
</dbReference>
<dbReference type="AlphaFoldDB" id="A0A2I1KVG2"/>
<dbReference type="Gene3D" id="3.40.50.300">
    <property type="entry name" value="P-loop containing nucleotide triphosphate hydrolases"/>
    <property type="match status" value="1"/>
</dbReference>
<dbReference type="InterPro" id="IPR017871">
    <property type="entry name" value="ABC_transporter-like_CS"/>
</dbReference>
<dbReference type="PROSITE" id="PS50893">
    <property type="entry name" value="ABC_TRANSPORTER_2"/>
    <property type="match status" value="1"/>
</dbReference>
<feature type="domain" description="ABC transporter" evidence="3">
    <location>
        <begin position="5"/>
        <end position="245"/>
    </location>
</feature>
<gene>
    <name evidence="4" type="ORF">CYJ26_01630</name>
</gene>
<sequence length="270" mass="29134">MTSVLHLDDVCLHRGSHQILSHVTWSVTEGQHWVLLGPNGAGKTTISRIAAARLFPSSGTVDVLGERMGRVDVTELRPRIGLTSSALAQSVLESETVESVVLSASYGTIGVWREEYDDFDRERAHALLGALGVQELADRRWGSLSSGERKRVEIARALMPDPELLILDEPASGLDVAGRELLLAALSEIISAPGSPTMVLVTHHLEEIPVGFTHALALREGMIAGQGPLEEVLTDEVMSTTFGLPLEVTVDRGRYAARGKDLLGVRSGRH</sequence>
<dbReference type="GO" id="GO:0005524">
    <property type="term" value="F:ATP binding"/>
    <property type="evidence" value="ECO:0007669"/>
    <property type="project" value="UniProtKB-KW"/>
</dbReference>
<dbReference type="InterPro" id="IPR003593">
    <property type="entry name" value="AAA+_ATPase"/>
</dbReference>
<comment type="caution">
    <text evidence="4">The sequence shown here is derived from an EMBL/GenBank/DDBJ whole genome shotgun (WGS) entry which is preliminary data.</text>
</comment>
<dbReference type="GeneID" id="81707649"/>
<dbReference type="InterPro" id="IPR003439">
    <property type="entry name" value="ABC_transporter-like_ATP-bd"/>
</dbReference>
<keyword evidence="1" id="KW-0547">Nucleotide-binding</keyword>
<dbReference type="PANTHER" id="PTHR43158">
    <property type="entry name" value="SKFA PEPTIDE EXPORT ATP-BINDING PROTEIN SKFE"/>
    <property type="match status" value="1"/>
</dbReference>
<dbReference type="PANTHER" id="PTHR43158:SF2">
    <property type="entry name" value="SKFA PEPTIDE EXPORT ATP-BINDING PROTEIN SKFE"/>
    <property type="match status" value="1"/>
</dbReference>
<reference evidence="4 5" key="1">
    <citation type="submission" date="2017-12" db="EMBL/GenBank/DDBJ databases">
        <title>Phylogenetic diversity of female urinary microbiome.</title>
        <authorList>
            <person name="Thomas-White K."/>
            <person name="Wolfe A.J."/>
        </authorList>
    </citation>
    <scope>NUCLEOTIDE SEQUENCE [LARGE SCALE GENOMIC DNA]</scope>
    <source>
        <strain evidence="4 5">UMB0319</strain>
    </source>
</reference>
<dbReference type="Pfam" id="PF00005">
    <property type="entry name" value="ABC_tran"/>
    <property type="match status" value="1"/>
</dbReference>
<proteinExistence type="predicted"/>
<dbReference type="Proteomes" id="UP000234778">
    <property type="component" value="Unassembled WGS sequence"/>
</dbReference>
<name>A0A2I1KVG2_9ACTO</name>
<dbReference type="PROSITE" id="PS00211">
    <property type="entry name" value="ABC_TRANSPORTER_1"/>
    <property type="match status" value="1"/>
</dbReference>
<dbReference type="RefSeq" id="WP_101637813.1">
    <property type="nucleotide sequence ID" value="NZ_JAHAIH010000001.1"/>
</dbReference>
<organism evidence="4 5">
    <name type="scientific">Actinomyces urogenitalis</name>
    <dbReference type="NCBI Taxonomy" id="103621"/>
    <lineage>
        <taxon>Bacteria</taxon>
        <taxon>Bacillati</taxon>
        <taxon>Actinomycetota</taxon>
        <taxon>Actinomycetes</taxon>
        <taxon>Actinomycetales</taxon>
        <taxon>Actinomycetaceae</taxon>
        <taxon>Actinomyces</taxon>
    </lineage>
</organism>
<dbReference type="EMBL" id="PKHA01000001">
    <property type="protein sequence ID" value="PKY99614.1"/>
    <property type="molecule type" value="Genomic_DNA"/>
</dbReference>
<evidence type="ECO:0000259" key="3">
    <source>
        <dbReference type="PROSITE" id="PS50893"/>
    </source>
</evidence>
<dbReference type="SUPFAM" id="SSF52540">
    <property type="entry name" value="P-loop containing nucleoside triphosphate hydrolases"/>
    <property type="match status" value="1"/>
</dbReference>
<dbReference type="InterPro" id="IPR027417">
    <property type="entry name" value="P-loop_NTPase"/>
</dbReference>
<evidence type="ECO:0000256" key="2">
    <source>
        <dbReference type="ARBA" id="ARBA00022840"/>
    </source>
</evidence>
<evidence type="ECO:0000313" key="4">
    <source>
        <dbReference type="EMBL" id="PKY99614.1"/>
    </source>
</evidence>